<dbReference type="AlphaFoldDB" id="D4ASM4"/>
<dbReference type="GeneID" id="9527040"/>
<comment type="caution">
    <text evidence="1">The sequence shown here is derived from an EMBL/GenBank/DDBJ whole genome shotgun (WGS) entry which is preliminary data.</text>
</comment>
<dbReference type="Proteomes" id="UP000008866">
    <property type="component" value="Unassembled WGS sequence"/>
</dbReference>
<proteinExistence type="predicted"/>
<dbReference type="RefSeq" id="XP_003014677.1">
    <property type="nucleotide sequence ID" value="XM_003014631.1"/>
</dbReference>
<evidence type="ECO:0000313" key="2">
    <source>
        <dbReference type="Proteomes" id="UP000008866"/>
    </source>
</evidence>
<keyword evidence="2" id="KW-1185">Reference proteome</keyword>
<dbReference type="HOGENOM" id="CLU_1414832_0_0_1"/>
<accession>D4ASM4</accession>
<reference evidence="2" key="1">
    <citation type="journal article" date="2011" name="Genome Biol.">
        <title>Comparative and functional genomics provide insights into the pathogenicity of dermatophytic fungi.</title>
        <authorList>
            <person name="Burmester A."/>
            <person name="Shelest E."/>
            <person name="Gloeckner G."/>
            <person name="Heddergott C."/>
            <person name="Schindler S."/>
            <person name="Staib P."/>
            <person name="Heidel A."/>
            <person name="Felder M."/>
            <person name="Petzold A."/>
            <person name="Szafranski K."/>
            <person name="Feuermann M."/>
            <person name="Pedruzzi I."/>
            <person name="Priebe S."/>
            <person name="Groth M."/>
            <person name="Winkler R."/>
            <person name="Li W."/>
            <person name="Kniemeyer O."/>
            <person name="Schroeckh V."/>
            <person name="Hertweck C."/>
            <person name="Hube B."/>
            <person name="White T.C."/>
            <person name="Platzer M."/>
            <person name="Guthke R."/>
            <person name="Heitman J."/>
            <person name="Woestemeyer J."/>
            <person name="Zipfel P.F."/>
            <person name="Monod M."/>
            <person name="Brakhage A.A."/>
        </authorList>
    </citation>
    <scope>NUCLEOTIDE SEQUENCE [LARGE SCALE GENOMIC DNA]</scope>
    <source>
        <strain evidence="2">ATCC MYA-4681 / CBS 112371</strain>
    </source>
</reference>
<evidence type="ECO:0000313" key="1">
    <source>
        <dbReference type="EMBL" id="EFE33774.1"/>
    </source>
</evidence>
<sequence>MREPDPERERKREREDARNKKNTVILVSMFLVCVISNFTRPARDADCYSRCFSAFHAIGPSGSAPEEEQLKPRHMSVWPAVVLLAGSKCQFWSSTAVSLSTLPGWVGKPAYHFIRKPAGVFDVLILLPAFMNRPGLLRTAHNLRRRCETCQMITAQDEQTLPRRDMESWTYRHSRLSGLFCQSRSDILIFSS</sequence>
<organism evidence="1 2">
    <name type="scientific">Arthroderma benhamiae (strain ATCC MYA-4681 / CBS 112371)</name>
    <name type="common">Trichophyton mentagrophytes</name>
    <dbReference type="NCBI Taxonomy" id="663331"/>
    <lineage>
        <taxon>Eukaryota</taxon>
        <taxon>Fungi</taxon>
        <taxon>Dikarya</taxon>
        <taxon>Ascomycota</taxon>
        <taxon>Pezizomycotina</taxon>
        <taxon>Eurotiomycetes</taxon>
        <taxon>Eurotiomycetidae</taxon>
        <taxon>Onygenales</taxon>
        <taxon>Arthrodermataceae</taxon>
        <taxon>Trichophyton</taxon>
    </lineage>
</organism>
<protein>
    <submittedName>
        <fullName evidence="1">Uncharacterized protein</fullName>
    </submittedName>
</protein>
<name>D4ASM4_ARTBC</name>
<dbReference type="EMBL" id="ABSU01000008">
    <property type="protein sequence ID" value="EFE33774.1"/>
    <property type="molecule type" value="Genomic_DNA"/>
</dbReference>
<dbReference type="KEGG" id="abe:ARB_07239"/>
<gene>
    <name evidence="1" type="ORF">ARB_07239</name>
</gene>